<dbReference type="InterPro" id="IPR001357">
    <property type="entry name" value="BRCT_dom"/>
</dbReference>
<sequence>MIWNMADRDLLHYIDESGLNVDHTPNIGLRMGNLSRSRESSLRKSGKLRKLYTLNESPAVNENPGKSSDPKRMRLSSVSHNATPGSGIHNNSSFDVVDVTPDIKKIKSSTLQSYLNNHLSVQGGDRKVIPTSMQQCKSLHDLFNKNDLERESSSSVSLGTDALNTMKATEKEILSGRKESKSPRVSGITSLWAPKTPPAMSSKCRTPLHSVDGSSSFVTVGVCDKQTEITNHTSELIQKTPCRTEQVRSLQKSPQCNEEEENELPATQPVSSLLLKGVVAYVEVRSGGDNRSMGIKAHLRSLGATVRDKFTNDVTHVVFNEGLLSTYKKAVKREVHLVSVSWIEECKNAQTIVSERLYPPFDMAKYESPNLLKRFRKVRSLQPDYDDMGEQKLKRRRQKKLVADIKENEPEIKLPEALTYKKPIKVPEFLQNVSNENGLVRTLLSVADIGPEYEQIVNRPDSPTLSEEEDFSIPLAVRLLRKILSPQSSPELTSREKSIDGLKTARVKNGVCSAPGSASLQETPKRQCGQEIQRRNRDLSCNFASDKNTDRRAENGNTDIGICNADTKIYDLPQSSSKSPTLGGSDKVLITKPRKMLARNTLSCNKGSEAKNDKYSMSSAKFETTTDTACSAQKSDLENKVRKGKKRKHDTMDNVTVENSNYKSGNQSEVSNSKVIDVYEKEPVNTENLAVGMCSLQSANSESQFQNNISSDTAVSKETSVKKRKLLSLQQFNSSELLELDASAVTEEASFLSLQYPYVTERETGEQKARKAYLPAGETTDLKLTPCAPSTSTSETRRRRQVHKKFGFASNKKHETVKKVLRASSSSSYAFIRIPEKENKPQKTLEKKLPSLVCTSLHRHEVEVVAAVVDKLGGFVIEAHVSERTIHVITKGPRRTVNLLKGIARGCWIVQQEWVLKSLDADMWLDEDEYELADFSPAVQQCRLQKLSFGPVYSLDLFSTCGAICVTRNSIPPKQDLEELITLCGGCIVTSTRSACLLVGNSSPVRYKHIKCVDEKWVLDSIQFNTLKPIRNHQHWRHRGKKLKCVLLYQWTPSPWLLMH</sequence>
<feature type="region of interest" description="Disordered" evidence="1">
    <location>
        <begin position="174"/>
        <end position="207"/>
    </location>
</feature>
<feature type="compositionally biased region" description="Polar residues" evidence="1">
    <location>
        <begin position="76"/>
        <end position="89"/>
    </location>
</feature>
<dbReference type="FunCoup" id="A0A2J7RDI8">
    <property type="interactions" value="1533"/>
</dbReference>
<feature type="compositionally biased region" description="Polar residues" evidence="1">
    <location>
        <begin position="55"/>
        <end position="66"/>
    </location>
</feature>
<feature type="region of interest" description="Disordered" evidence="1">
    <location>
        <begin position="513"/>
        <end position="533"/>
    </location>
</feature>
<proteinExistence type="predicted"/>
<dbReference type="SMART" id="SM00292">
    <property type="entry name" value="BRCT"/>
    <property type="match status" value="3"/>
</dbReference>
<evidence type="ECO:0000313" key="4">
    <source>
        <dbReference type="Proteomes" id="UP000235965"/>
    </source>
</evidence>
<comment type="caution">
    <text evidence="3">The sequence shown here is derived from an EMBL/GenBank/DDBJ whole genome shotgun (WGS) entry which is preliminary data.</text>
</comment>
<dbReference type="Proteomes" id="UP000235965">
    <property type="component" value="Unassembled WGS sequence"/>
</dbReference>
<dbReference type="STRING" id="105785.A0A2J7RDI8"/>
<dbReference type="PANTHER" id="PTHR14625:SF3">
    <property type="entry name" value="MICROCEPHALIN"/>
    <property type="match status" value="1"/>
</dbReference>
<protein>
    <recommendedName>
        <fullName evidence="2">BRCT domain-containing protein</fullName>
    </recommendedName>
</protein>
<dbReference type="AlphaFoldDB" id="A0A2J7RDI8"/>
<dbReference type="PROSITE" id="PS50172">
    <property type="entry name" value="BRCT"/>
    <property type="match status" value="3"/>
</dbReference>
<evidence type="ECO:0000256" key="1">
    <source>
        <dbReference type="SAM" id="MobiDB-lite"/>
    </source>
</evidence>
<dbReference type="EMBL" id="NEVH01005290">
    <property type="protein sequence ID" value="PNF38888.1"/>
    <property type="molecule type" value="Genomic_DNA"/>
</dbReference>
<name>A0A2J7RDI8_9NEOP</name>
<dbReference type="OrthoDB" id="2384350at2759"/>
<organism evidence="3 4">
    <name type="scientific">Cryptotermes secundus</name>
    <dbReference type="NCBI Taxonomy" id="105785"/>
    <lineage>
        <taxon>Eukaryota</taxon>
        <taxon>Metazoa</taxon>
        <taxon>Ecdysozoa</taxon>
        <taxon>Arthropoda</taxon>
        <taxon>Hexapoda</taxon>
        <taxon>Insecta</taxon>
        <taxon>Pterygota</taxon>
        <taxon>Neoptera</taxon>
        <taxon>Polyneoptera</taxon>
        <taxon>Dictyoptera</taxon>
        <taxon>Blattodea</taxon>
        <taxon>Blattoidea</taxon>
        <taxon>Termitoidae</taxon>
        <taxon>Kalotermitidae</taxon>
        <taxon>Cryptotermitinae</taxon>
        <taxon>Cryptotermes</taxon>
    </lineage>
</organism>
<accession>A0A2J7RDI8</accession>
<feature type="domain" description="BRCT" evidence="2">
    <location>
        <begin position="953"/>
        <end position="1035"/>
    </location>
</feature>
<gene>
    <name evidence="3" type="ORF">B7P43_G09913</name>
</gene>
<dbReference type="Pfam" id="PF12738">
    <property type="entry name" value="PTCB-BRCT"/>
    <property type="match status" value="1"/>
</dbReference>
<reference evidence="3 4" key="1">
    <citation type="submission" date="2017-12" db="EMBL/GenBank/DDBJ databases">
        <title>Hemimetabolous genomes reveal molecular basis of termite eusociality.</title>
        <authorList>
            <person name="Harrison M.C."/>
            <person name="Jongepier E."/>
            <person name="Robertson H.M."/>
            <person name="Arning N."/>
            <person name="Bitard-Feildel T."/>
            <person name="Chao H."/>
            <person name="Childers C.P."/>
            <person name="Dinh H."/>
            <person name="Doddapaneni H."/>
            <person name="Dugan S."/>
            <person name="Gowin J."/>
            <person name="Greiner C."/>
            <person name="Han Y."/>
            <person name="Hu H."/>
            <person name="Hughes D.S.T."/>
            <person name="Huylmans A.-K."/>
            <person name="Kemena C."/>
            <person name="Kremer L.P.M."/>
            <person name="Lee S.L."/>
            <person name="Lopez-Ezquerra A."/>
            <person name="Mallet L."/>
            <person name="Monroy-Kuhn J.M."/>
            <person name="Moser A."/>
            <person name="Murali S.C."/>
            <person name="Muzny D.M."/>
            <person name="Otani S."/>
            <person name="Piulachs M.-D."/>
            <person name="Poelchau M."/>
            <person name="Qu J."/>
            <person name="Schaub F."/>
            <person name="Wada-Katsumata A."/>
            <person name="Worley K.C."/>
            <person name="Xie Q."/>
            <person name="Ylla G."/>
            <person name="Poulsen M."/>
            <person name="Gibbs R.A."/>
            <person name="Schal C."/>
            <person name="Richards S."/>
            <person name="Belles X."/>
            <person name="Korb J."/>
            <person name="Bornberg-Bauer E."/>
        </authorList>
    </citation>
    <scope>NUCLEOTIDE SEQUENCE [LARGE SCALE GENOMIC DNA]</scope>
    <source>
        <tissue evidence="3">Whole body</tissue>
    </source>
</reference>
<evidence type="ECO:0000313" key="3">
    <source>
        <dbReference type="EMBL" id="PNF38888.1"/>
    </source>
</evidence>
<keyword evidence="4" id="KW-1185">Reference proteome</keyword>
<feature type="domain" description="BRCT" evidence="2">
    <location>
        <begin position="861"/>
        <end position="932"/>
    </location>
</feature>
<dbReference type="CDD" id="cd17736">
    <property type="entry name" value="BRCT_microcephalin_rpt2"/>
    <property type="match status" value="1"/>
</dbReference>
<dbReference type="PANTHER" id="PTHR14625">
    <property type="entry name" value="MICROCEPHALIN"/>
    <property type="match status" value="1"/>
</dbReference>
<dbReference type="CDD" id="cd17716">
    <property type="entry name" value="BRCT_microcephalin_rpt1"/>
    <property type="match status" value="1"/>
</dbReference>
<feature type="region of interest" description="Disordered" evidence="1">
    <location>
        <begin position="55"/>
        <end position="89"/>
    </location>
</feature>
<evidence type="ECO:0000259" key="2">
    <source>
        <dbReference type="PROSITE" id="PS50172"/>
    </source>
</evidence>
<dbReference type="InterPro" id="IPR022047">
    <property type="entry name" value="Microcephalin-like"/>
</dbReference>
<dbReference type="SUPFAM" id="SSF52113">
    <property type="entry name" value="BRCT domain"/>
    <property type="match status" value="3"/>
</dbReference>
<dbReference type="GO" id="GO:0000278">
    <property type="term" value="P:mitotic cell cycle"/>
    <property type="evidence" value="ECO:0007669"/>
    <property type="project" value="TreeGrafter"/>
</dbReference>
<dbReference type="InterPro" id="IPR036420">
    <property type="entry name" value="BRCT_dom_sf"/>
</dbReference>
<feature type="domain" description="BRCT" evidence="2">
    <location>
        <begin position="270"/>
        <end position="360"/>
    </location>
</feature>
<dbReference type="CDD" id="cd17751">
    <property type="entry name" value="BRCT_microcephalin_rpt3"/>
    <property type="match status" value="1"/>
</dbReference>
<dbReference type="InParanoid" id="A0A2J7RDI8"/>
<dbReference type="Gene3D" id="3.40.50.10190">
    <property type="entry name" value="BRCT domain"/>
    <property type="match status" value="3"/>
</dbReference>